<organism evidence="1">
    <name type="scientific">Cucumis melo</name>
    <name type="common">Muskmelon</name>
    <dbReference type="NCBI Taxonomy" id="3656"/>
    <lineage>
        <taxon>Eukaryota</taxon>
        <taxon>Viridiplantae</taxon>
        <taxon>Streptophyta</taxon>
        <taxon>Embryophyta</taxon>
        <taxon>Tracheophyta</taxon>
        <taxon>Spermatophyta</taxon>
        <taxon>Magnoliopsida</taxon>
        <taxon>eudicotyledons</taxon>
        <taxon>Gunneridae</taxon>
        <taxon>Pentapetalae</taxon>
        <taxon>rosids</taxon>
        <taxon>fabids</taxon>
        <taxon>Cucurbitales</taxon>
        <taxon>Cucurbitaceae</taxon>
        <taxon>Benincaseae</taxon>
        <taxon>Cucumis</taxon>
    </lineage>
</organism>
<evidence type="ECO:0000313" key="1">
    <source>
        <dbReference type="EnsemblPlants" id="MELO3C032031.2.1"/>
    </source>
</evidence>
<dbReference type="EnsemblPlants" id="MELO3C032031.2.1">
    <property type="protein sequence ID" value="MELO3C032031.2.1"/>
    <property type="gene ID" value="MELO3C032031.2"/>
</dbReference>
<protein>
    <submittedName>
        <fullName evidence="1">Uncharacterized protein</fullName>
    </submittedName>
</protein>
<accession>A0A9I9ECU3</accession>
<reference evidence="1" key="1">
    <citation type="submission" date="2023-03" db="UniProtKB">
        <authorList>
            <consortium name="EnsemblPlants"/>
        </authorList>
    </citation>
    <scope>IDENTIFICATION</scope>
</reference>
<dbReference type="Gramene" id="MELO3C032031.2.1">
    <property type="protein sequence ID" value="MELO3C032031.2.1"/>
    <property type="gene ID" value="MELO3C032031.2"/>
</dbReference>
<name>A0A9I9ECU3_CUCME</name>
<dbReference type="AlphaFoldDB" id="A0A9I9ECU3"/>
<sequence length="86" mass="9970">MVGVICSSFLRICLEQISKLRKERKIKLSLEEIWPLMSECYEQCLENQLVDASTATKKEYDDDGDLIVCWLSSKRKVTKINKKAEV</sequence>
<proteinExistence type="predicted"/>